<evidence type="ECO:0000313" key="2">
    <source>
        <dbReference type="Proteomes" id="UP000265903"/>
    </source>
</evidence>
<dbReference type="OrthoDB" id="9798104at2"/>
<gene>
    <name evidence="1" type="ORF">DOQ08_01668</name>
</gene>
<dbReference type="Gene3D" id="2.60.120.10">
    <property type="entry name" value="Jelly Rolls"/>
    <property type="match status" value="1"/>
</dbReference>
<protein>
    <recommendedName>
        <fullName evidence="3">Cyclic nucleotide-binding domain protein</fullName>
    </recommendedName>
</protein>
<dbReference type="RefSeq" id="WP_114334435.1">
    <property type="nucleotide sequence ID" value="NZ_QMDL01000002.1"/>
</dbReference>
<evidence type="ECO:0000313" key="1">
    <source>
        <dbReference type="EMBL" id="RMJ04348.1"/>
    </source>
</evidence>
<accession>A0A3M2RGH8</accession>
<evidence type="ECO:0008006" key="3">
    <source>
        <dbReference type="Google" id="ProtNLM"/>
    </source>
</evidence>
<reference evidence="1 2" key="1">
    <citation type="submission" date="2018-08" db="EMBL/GenBank/DDBJ databases">
        <title>Whole Genome Sequence of the Moderate Halophilic Marine Bacterium Marinobacter litoralis Sw-45.</title>
        <authorList>
            <person name="Musa H."/>
        </authorList>
    </citation>
    <scope>NUCLEOTIDE SEQUENCE [LARGE SCALE GENOMIC DNA]</scope>
    <source>
        <strain evidence="1 2">Sw-45</strain>
    </source>
</reference>
<dbReference type="EMBL" id="QMDL01000002">
    <property type="protein sequence ID" value="RMJ04348.1"/>
    <property type="molecule type" value="Genomic_DNA"/>
</dbReference>
<organism evidence="1 2">
    <name type="scientific">Marinobacter litoralis</name>
    <dbReference type="NCBI Taxonomy" id="187981"/>
    <lineage>
        <taxon>Bacteria</taxon>
        <taxon>Pseudomonadati</taxon>
        <taxon>Pseudomonadota</taxon>
        <taxon>Gammaproteobacteria</taxon>
        <taxon>Pseudomonadales</taxon>
        <taxon>Marinobacteraceae</taxon>
        <taxon>Marinobacter</taxon>
    </lineage>
</organism>
<sequence length="238" mass="26780">MNSRTKPPLASAPCLLGDDDPEIIHDSAAPAEVALLNGLSRAFGICLNEKQNTNEALFLSDIARLFHQRRVDAETPLEKHDRSWSNVYLIQYGILRLFRESSSGKVAVHHFFTEGDLVWPVFGRARTVRNTLCLTSVVPATLWVADFSAFRSAIQRHGDGLWAKFALMLTEEIAELTSMREFRKQTMPAQERYALLLEEYPELVKRVPDNQLAAWLGVVPATFSRLKTANKNAVGNRD</sequence>
<keyword evidence="2" id="KW-1185">Reference proteome</keyword>
<dbReference type="InterPro" id="IPR014710">
    <property type="entry name" value="RmlC-like_jellyroll"/>
</dbReference>
<dbReference type="Proteomes" id="UP000265903">
    <property type="component" value="Unassembled WGS sequence"/>
</dbReference>
<dbReference type="SUPFAM" id="SSF51206">
    <property type="entry name" value="cAMP-binding domain-like"/>
    <property type="match status" value="1"/>
</dbReference>
<proteinExistence type="predicted"/>
<dbReference type="InterPro" id="IPR018490">
    <property type="entry name" value="cNMP-bd_dom_sf"/>
</dbReference>
<dbReference type="AlphaFoldDB" id="A0A3M2RGH8"/>
<name>A0A3M2RGH8_9GAMM</name>
<dbReference type="CDD" id="cd00038">
    <property type="entry name" value="CAP_ED"/>
    <property type="match status" value="1"/>
</dbReference>
<dbReference type="InterPro" id="IPR000595">
    <property type="entry name" value="cNMP-bd_dom"/>
</dbReference>
<comment type="caution">
    <text evidence="1">The sequence shown here is derived from an EMBL/GenBank/DDBJ whole genome shotgun (WGS) entry which is preliminary data.</text>
</comment>